<dbReference type="NCBIfam" id="TIGR02436">
    <property type="entry name" value="four helix bundle protein"/>
    <property type="match status" value="1"/>
</dbReference>
<dbReference type="Proteomes" id="UP000245379">
    <property type="component" value="Unassembled WGS sequence"/>
</dbReference>
<proteinExistence type="predicted"/>
<organism evidence="1 2">
    <name type="scientific">Pedobacter yonginense</name>
    <dbReference type="NCBI Taxonomy" id="651869"/>
    <lineage>
        <taxon>Bacteria</taxon>
        <taxon>Pseudomonadati</taxon>
        <taxon>Bacteroidota</taxon>
        <taxon>Sphingobacteriia</taxon>
        <taxon>Sphingobacteriales</taxon>
        <taxon>Sphingobacteriaceae</taxon>
        <taxon>Pedobacter</taxon>
    </lineage>
</organism>
<protein>
    <submittedName>
        <fullName evidence="1">Four helix bundle protein</fullName>
    </submittedName>
</protein>
<evidence type="ECO:0000313" key="2">
    <source>
        <dbReference type="Proteomes" id="UP000245379"/>
    </source>
</evidence>
<dbReference type="PANTHER" id="PTHR38471:SF2">
    <property type="entry name" value="FOUR HELIX BUNDLE PROTEIN"/>
    <property type="match status" value="1"/>
</dbReference>
<dbReference type="AlphaFoldDB" id="A0A317EVM8"/>
<evidence type="ECO:0000313" key="1">
    <source>
        <dbReference type="EMBL" id="PWS29248.1"/>
    </source>
</evidence>
<accession>A0A317EVM8</accession>
<dbReference type="EMBL" id="QGNZ01000001">
    <property type="protein sequence ID" value="PWS29248.1"/>
    <property type="molecule type" value="Genomic_DNA"/>
</dbReference>
<dbReference type="InterPro" id="IPR036583">
    <property type="entry name" value="23S_rRNA_IVS_sf"/>
</dbReference>
<dbReference type="InterPro" id="IPR012657">
    <property type="entry name" value="23S_rRNA-intervening_sequence"/>
</dbReference>
<comment type="caution">
    <text evidence="1">The sequence shown here is derived from an EMBL/GenBank/DDBJ whole genome shotgun (WGS) entry which is preliminary data.</text>
</comment>
<dbReference type="OrthoDB" id="285993at2"/>
<name>A0A317EVM8_9SPHI</name>
<dbReference type="PIRSF" id="PIRSF035652">
    <property type="entry name" value="CHP02436"/>
    <property type="match status" value="1"/>
</dbReference>
<dbReference type="SUPFAM" id="SSF158446">
    <property type="entry name" value="IVS-encoded protein-like"/>
    <property type="match status" value="1"/>
</dbReference>
<dbReference type="PANTHER" id="PTHR38471">
    <property type="entry name" value="FOUR HELIX BUNDLE PROTEIN"/>
    <property type="match status" value="1"/>
</dbReference>
<dbReference type="Gene3D" id="1.20.1440.60">
    <property type="entry name" value="23S rRNA-intervening sequence"/>
    <property type="match status" value="1"/>
</dbReference>
<dbReference type="RefSeq" id="WP_109924677.1">
    <property type="nucleotide sequence ID" value="NZ_QGNZ01000001.1"/>
</dbReference>
<gene>
    <name evidence="1" type="ORF">DHW03_05355</name>
</gene>
<keyword evidence="2" id="KW-1185">Reference proteome</keyword>
<sequence length="120" mass="13692">MNDDKINENLIVKLSFEFSLMIIEFAEGLELKRKFVVANQLLKSGTSVGANIWEAQNAESKADFIHKMKISAKECDETKYWLLLCKHSTQYPNCDGLLEKIEVLQKVLNKIISTSKRIGN</sequence>
<dbReference type="Pfam" id="PF05635">
    <property type="entry name" value="23S_rRNA_IVP"/>
    <property type="match status" value="1"/>
</dbReference>
<reference evidence="1 2" key="1">
    <citation type="submission" date="2018-05" db="EMBL/GenBank/DDBJ databases">
        <title>Pedobacter paludis sp. nov., isolated from wetland soil.</title>
        <authorList>
            <person name="Zhang Y."/>
            <person name="Wang G."/>
        </authorList>
    </citation>
    <scope>NUCLEOTIDE SEQUENCE [LARGE SCALE GENOMIC DNA]</scope>
    <source>
        <strain evidence="1 2">KCTC22721</strain>
    </source>
</reference>